<dbReference type="SUPFAM" id="SSF49899">
    <property type="entry name" value="Concanavalin A-like lectins/glucanases"/>
    <property type="match status" value="1"/>
</dbReference>
<dbReference type="Pfam" id="PF13385">
    <property type="entry name" value="Laminin_G_3"/>
    <property type="match status" value="1"/>
</dbReference>
<protein>
    <recommendedName>
        <fullName evidence="2">Fibronectin type-III domain-containing protein</fullName>
    </recommendedName>
</protein>
<reference evidence="1" key="1">
    <citation type="submission" date="2018-05" db="EMBL/GenBank/DDBJ databases">
        <authorList>
            <person name="Lanie J.A."/>
            <person name="Ng W.-L."/>
            <person name="Kazmierczak K.M."/>
            <person name="Andrzejewski T.M."/>
            <person name="Davidsen T.M."/>
            <person name="Wayne K.J."/>
            <person name="Tettelin H."/>
            <person name="Glass J.I."/>
            <person name="Rusch D."/>
            <person name="Podicherti R."/>
            <person name="Tsui H.-C.T."/>
            <person name="Winkler M.E."/>
        </authorList>
    </citation>
    <scope>NUCLEOTIDE SEQUENCE</scope>
</reference>
<feature type="non-terminal residue" evidence="1">
    <location>
        <position position="331"/>
    </location>
</feature>
<evidence type="ECO:0008006" key="2">
    <source>
        <dbReference type="Google" id="ProtNLM"/>
    </source>
</evidence>
<evidence type="ECO:0000313" key="1">
    <source>
        <dbReference type="EMBL" id="SVC86170.1"/>
    </source>
</evidence>
<accession>A0A382QMQ2</accession>
<dbReference type="AlphaFoldDB" id="A0A382QMQ2"/>
<gene>
    <name evidence="1" type="ORF">METZ01_LOCUS339024</name>
</gene>
<sequence>DMLGTTDSADIAKQVILNLTVTATVPVIATEEATSVGVNSASFNGEVTDDGGDPPTVFVYYGTSDGGTDPYAWANALDIGRKGQGTFGQVIGGLTPEVTYHYRMRAFNSAAPGGIWSSSTFVPGAKAMGSIEIIADPNTEPTRTGLLGEWLFDTDNATDTSGNSYNGNSSANVVYSTDTPWGTGKSVNLNNNAYIFVDDGTVDQSVFDLDILTISFWAKEWPADNWGAYVTKRGEGNQGYQVRRNNNSGSNLAWTLRGPGNDDWNPVVNNAGQFNNWVHIATTFGDGTRKIYINGVEKGSENRGGIINDTNSMLAFGCRDNDGNFPFAPAG</sequence>
<name>A0A382QMQ2_9ZZZZ</name>
<dbReference type="InterPro" id="IPR013320">
    <property type="entry name" value="ConA-like_dom_sf"/>
</dbReference>
<feature type="non-terminal residue" evidence="1">
    <location>
        <position position="1"/>
    </location>
</feature>
<dbReference type="EMBL" id="UINC01115271">
    <property type="protein sequence ID" value="SVC86170.1"/>
    <property type="molecule type" value="Genomic_DNA"/>
</dbReference>
<dbReference type="Gene3D" id="2.60.120.200">
    <property type="match status" value="1"/>
</dbReference>
<organism evidence="1">
    <name type="scientific">marine metagenome</name>
    <dbReference type="NCBI Taxonomy" id="408172"/>
    <lineage>
        <taxon>unclassified sequences</taxon>
        <taxon>metagenomes</taxon>
        <taxon>ecological metagenomes</taxon>
    </lineage>
</organism>
<proteinExistence type="predicted"/>